<dbReference type="AlphaFoldDB" id="A0A426QIS5"/>
<dbReference type="Pfam" id="PF06258">
    <property type="entry name" value="Mito_fiss_Elm1"/>
    <property type="match status" value="1"/>
</dbReference>
<protein>
    <submittedName>
        <fullName evidence="1">Nucleoside-diphosphate sugar epimerase</fullName>
    </submittedName>
</protein>
<organism evidence="1 2">
    <name type="scientific">Thiohalobacter thiocyanaticus</name>
    <dbReference type="NCBI Taxonomy" id="585455"/>
    <lineage>
        <taxon>Bacteria</taxon>
        <taxon>Pseudomonadati</taxon>
        <taxon>Pseudomonadota</taxon>
        <taxon>Gammaproteobacteria</taxon>
        <taxon>Thiohalobacterales</taxon>
        <taxon>Thiohalobacteraceae</taxon>
        <taxon>Thiohalobacter</taxon>
    </lineage>
</organism>
<dbReference type="InterPro" id="IPR009367">
    <property type="entry name" value="Elm1-like"/>
</dbReference>
<dbReference type="Proteomes" id="UP000287798">
    <property type="component" value="Unassembled WGS sequence"/>
</dbReference>
<keyword evidence="2" id="KW-1185">Reference proteome</keyword>
<comment type="caution">
    <text evidence="1">The sequence shown here is derived from an EMBL/GenBank/DDBJ whole genome shotgun (WGS) entry which is preliminary data.</text>
</comment>
<proteinExistence type="predicted"/>
<accession>A0A426QIS5</accession>
<sequence length="335" mass="37517">MSLLRRPLRAQGPGAGLKRYRPASMTQSRPRVIWRFVDGVHGHDNQSAGLIAALRERADIEVFEPARAARLPALLYWALGRYPPGAALPAPDLLIGAGHSTHLSLLAARRARGGRIVMLMKPSLPCRWFDLNLIPEHDAVKDCGNVITTRGVINRIRPAPVKDRALGLFLIGGPSRHHDWQNEHMMDQVRSVVSHFPNHNWELTTSRRTPSGWLDYLRQHLEPGLLRRLTLHDWRELEPDWLVRRLPLADTAWVSEDSVSMVYEALTAGAAVGLLDVPAKGRNRVSRGAQSLLQNEQVVRYADWLTGKKLTPMREPLDEAGRCAEAILARWPVGG</sequence>
<name>A0A426QIS5_9GAMM</name>
<evidence type="ECO:0000313" key="1">
    <source>
        <dbReference type="EMBL" id="RRQ21616.1"/>
    </source>
</evidence>
<dbReference type="EMBL" id="QZMU01000001">
    <property type="protein sequence ID" value="RRQ21616.1"/>
    <property type="molecule type" value="Genomic_DNA"/>
</dbReference>
<gene>
    <name evidence="1" type="ORF">D6C00_06435</name>
</gene>
<evidence type="ECO:0000313" key="2">
    <source>
        <dbReference type="Proteomes" id="UP000287798"/>
    </source>
</evidence>
<reference evidence="1 2" key="1">
    <citation type="journal article" date="2010" name="Int. J. Syst. Evol. Microbiol.">
        <title>Thiohalobacter thiocyanaticus gen. nov., sp. nov., a moderately halophilic, sulfur-oxidizing gammaproteobacterium from hypersaline lakes, that utilizes thiocyanate.</title>
        <authorList>
            <person name="Sorokin D.Y."/>
            <person name="Kovaleva O.L."/>
            <person name="Tourova T.P."/>
            <person name="Muyzer G."/>
        </authorList>
    </citation>
    <scope>NUCLEOTIDE SEQUENCE [LARGE SCALE GENOMIC DNA]</scope>
    <source>
        <strain evidence="1 2">Hrh1</strain>
    </source>
</reference>